<organism evidence="1 2">
    <name type="scientific">Tetradesmus obliquus</name>
    <name type="common">Green alga</name>
    <name type="synonym">Acutodesmus obliquus</name>
    <dbReference type="NCBI Taxonomy" id="3088"/>
    <lineage>
        <taxon>Eukaryota</taxon>
        <taxon>Viridiplantae</taxon>
        <taxon>Chlorophyta</taxon>
        <taxon>core chlorophytes</taxon>
        <taxon>Chlorophyceae</taxon>
        <taxon>CS clade</taxon>
        <taxon>Sphaeropleales</taxon>
        <taxon>Scenedesmaceae</taxon>
        <taxon>Tetradesmus</taxon>
    </lineage>
</organism>
<accession>A0ABY8UGL7</accession>
<protein>
    <submittedName>
        <fullName evidence="1">Uncharacterized protein</fullName>
    </submittedName>
</protein>
<evidence type="ECO:0000313" key="2">
    <source>
        <dbReference type="Proteomes" id="UP001244341"/>
    </source>
</evidence>
<proteinExistence type="predicted"/>
<dbReference type="EMBL" id="CP126218">
    <property type="protein sequence ID" value="WIA19566.1"/>
    <property type="molecule type" value="Genomic_DNA"/>
</dbReference>
<evidence type="ECO:0000313" key="1">
    <source>
        <dbReference type="EMBL" id="WIA19566.1"/>
    </source>
</evidence>
<dbReference type="Proteomes" id="UP001244341">
    <property type="component" value="Chromosome 11b"/>
</dbReference>
<sequence>MVYEGTFAEQAILAQQLPGDPVAGLNRFKASSPLQTQHTSCFGSKHVFQKLRRQLAARRAAPEQHLPLPAHLLQHGQAGTCQAAAGAAALYGGEGDAVASKALAVQQQQQQQQLDLEQLLQEELAAAVAQQL</sequence>
<reference evidence="1 2" key="1">
    <citation type="submission" date="2023-05" db="EMBL/GenBank/DDBJ databases">
        <title>A 100% complete, gapless, phased diploid assembly of the Scenedesmus obliquus UTEX 3031 genome.</title>
        <authorList>
            <person name="Biondi T.C."/>
            <person name="Hanschen E.R."/>
            <person name="Kwon T."/>
            <person name="Eng W."/>
            <person name="Kruse C.P.S."/>
            <person name="Koehler S.I."/>
            <person name="Kunde Y."/>
            <person name="Gleasner C.D."/>
            <person name="You Mak K.T."/>
            <person name="Polle J."/>
            <person name="Hovde B.T."/>
            <person name="Starkenburg S.R."/>
        </authorList>
    </citation>
    <scope>NUCLEOTIDE SEQUENCE [LARGE SCALE GENOMIC DNA]</scope>
    <source>
        <strain evidence="1 2">DOE0152z</strain>
    </source>
</reference>
<name>A0ABY8UGL7_TETOB</name>
<gene>
    <name evidence="1" type="ORF">OEZ85_005508</name>
</gene>
<keyword evidence="2" id="KW-1185">Reference proteome</keyword>